<dbReference type="CDD" id="cd05574">
    <property type="entry name" value="STKc_phototropin_like"/>
    <property type="match status" value="1"/>
</dbReference>
<evidence type="ECO:0000256" key="1">
    <source>
        <dbReference type="ARBA" id="ARBA00009903"/>
    </source>
</evidence>
<dbReference type="InterPro" id="IPR000719">
    <property type="entry name" value="Prot_kinase_dom"/>
</dbReference>
<keyword evidence="5" id="KW-0808">Transferase</keyword>
<evidence type="ECO:0000256" key="7">
    <source>
        <dbReference type="ARBA" id="ARBA00022777"/>
    </source>
</evidence>
<comment type="catalytic activity">
    <reaction evidence="10">
        <text>L-seryl-[protein] + ATP = O-phospho-L-seryl-[protein] + ADP + H(+)</text>
        <dbReference type="Rhea" id="RHEA:17989"/>
        <dbReference type="Rhea" id="RHEA-COMP:9863"/>
        <dbReference type="Rhea" id="RHEA-COMP:11604"/>
        <dbReference type="ChEBI" id="CHEBI:15378"/>
        <dbReference type="ChEBI" id="CHEBI:29999"/>
        <dbReference type="ChEBI" id="CHEBI:30616"/>
        <dbReference type="ChEBI" id="CHEBI:83421"/>
        <dbReference type="ChEBI" id="CHEBI:456216"/>
        <dbReference type="EC" id="2.7.11.1"/>
    </reaction>
</comment>
<evidence type="ECO:0000256" key="6">
    <source>
        <dbReference type="ARBA" id="ARBA00022741"/>
    </source>
</evidence>
<keyword evidence="8" id="KW-0067">ATP-binding</keyword>
<evidence type="ECO:0000256" key="10">
    <source>
        <dbReference type="ARBA" id="ARBA00048679"/>
    </source>
</evidence>
<dbReference type="EC" id="2.7.11.1" evidence="2"/>
<dbReference type="Pfam" id="PF00069">
    <property type="entry name" value="Pkinase"/>
    <property type="match status" value="1"/>
</dbReference>
<dbReference type="EMBL" id="JAIXMP010000032">
    <property type="protein sequence ID" value="KAI9250440.1"/>
    <property type="molecule type" value="Genomic_DNA"/>
</dbReference>
<protein>
    <recommendedName>
        <fullName evidence="2">non-specific serine/threonine protein kinase</fullName>
        <ecNumber evidence="2">2.7.11.1</ecNumber>
    </recommendedName>
</protein>
<dbReference type="SUPFAM" id="SSF56112">
    <property type="entry name" value="Protein kinase-like (PK-like)"/>
    <property type="match status" value="1"/>
</dbReference>
<dbReference type="Gene3D" id="1.10.510.10">
    <property type="entry name" value="Transferase(Phosphotransferase) domain 1"/>
    <property type="match status" value="1"/>
</dbReference>
<evidence type="ECO:0000256" key="11">
    <source>
        <dbReference type="SAM" id="MobiDB-lite"/>
    </source>
</evidence>
<keyword evidence="3" id="KW-0723">Serine/threonine-protein kinase</keyword>
<comment type="catalytic activity">
    <reaction evidence="9">
        <text>L-threonyl-[protein] + ATP = O-phospho-L-threonyl-[protein] + ADP + H(+)</text>
        <dbReference type="Rhea" id="RHEA:46608"/>
        <dbReference type="Rhea" id="RHEA-COMP:11060"/>
        <dbReference type="Rhea" id="RHEA-COMP:11605"/>
        <dbReference type="ChEBI" id="CHEBI:15378"/>
        <dbReference type="ChEBI" id="CHEBI:30013"/>
        <dbReference type="ChEBI" id="CHEBI:30616"/>
        <dbReference type="ChEBI" id="CHEBI:61977"/>
        <dbReference type="ChEBI" id="CHEBI:456216"/>
        <dbReference type="EC" id="2.7.11.1"/>
    </reaction>
</comment>
<feature type="region of interest" description="Disordered" evidence="11">
    <location>
        <begin position="474"/>
        <end position="513"/>
    </location>
</feature>
<gene>
    <name evidence="13" type="ORF">BDA99DRAFT_522532</name>
</gene>
<sequence length="527" mass="58691">MSTTPSFPLTPAPSYQRQSHFTAPTAKVPLSHRSLFNSSCSTHMFLSSPTPPPPLQSTSSMALHPPAPLLRKTASNDDSLKTTSSTPLPNTKGPPKAANPIRSCSSLTTTTTTPSTNSKKKNHPYPTTDVSPNHFTKIKLLGKGDVGKVYLVKQKDNGKLYALKVLSKKEMVKRNKIKRAFAEQAILATANHPFIVPLYHSFQSHHYLYFCMEFCVGGEFFRALQRRPGRVLVENDAKFYAAEVVAALEYLHLMGIVFRDLKPENILLHESGHLMLSDFDLSVQSPAAGSPSIIQSSLPFWQRPMLDTKSCANLRTNSFVGTEEYLAPEVIAGNGHSSTVDWWALGIFLYEMLFGFTPFKGCTRNDTFDLILRKQLEFPDFSSNPYYTGPGVSSACKAIIRKLLHKDETKRLGARAGASEVKSHAFFKSINFALLRNMRPPIIPAKSNAAIDAINFRNIKESVSFDLERHCQQKYDPTLQPPSPPVTDDDDDDEEKEEDPDKENESVSWVKDPFADFGSVTLRRDSS</sequence>
<evidence type="ECO:0000256" key="9">
    <source>
        <dbReference type="ARBA" id="ARBA00047899"/>
    </source>
</evidence>
<dbReference type="PANTHER" id="PTHR45637">
    <property type="entry name" value="FLIPPASE KINASE 1-RELATED"/>
    <property type="match status" value="1"/>
</dbReference>
<feature type="region of interest" description="Disordered" evidence="11">
    <location>
        <begin position="45"/>
        <end position="129"/>
    </location>
</feature>
<organism evidence="13 14">
    <name type="scientific">Phascolomyces articulosus</name>
    <dbReference type="NCBI Taxonomy" id="60185"/>
    <lineage>
        <taxon>Eukaryota</taxon>
        <taxon>Fungi</taxon>
        <taxon>Fungi incertae sedis</taxon>
        <taxon>Mucoromycota</taxon>
        <taxon>Mucoromycotina</taxon>
        <taxon>Mucoromycetes</taxon>
        <taxon>Mucorales</taxon>
        <taxon>Lichtheimiaceae</taxon>
        <taxon>Phascolomyces</taxon>
    </lineage>
</organism>
<feature type="domain" description="Protein kinase" evidence="12">
    <location>
        <begin position="135"/>
        <end position="427"/>
    </location>
</feature>
<dbReference type="Proteomes" id="UP001209540">
    <property type="component" value="Unassembled WGS sequence"/>
</dbReference>
<dbReference type="GO" id="GO:0004674">
    <property type="term" value="F:protein serine/threonine kinase activity"/>
    <property type="evidence" value="ECO:0007669"/>
    <property type="project" value="UniProtKB-KW"/>
</dbReference>
<evidence type="ECO:0000256" key="3">
    <source>
        <dbReference type="ARBA" id="ARBA00022527"/>
    </source>
</evidence>
<dbReference type="FunFam" id="3.30.200.20:FF:000524">
    <property type="entry name" value="Non-specific serine/threonine protein kinase"/>
    <property type="match status" value="1"/>
</dbReference>
<dbReference type="PROSITE" id="PS50011">
    <property type="entry name" value="PROTEIN_KINASE_DOM"/>
    <property type="match status" value="1"/>
</dbReference>
<reference evidence="13" key="2">
    <citation type="submission" date="2023-02" db="EMBL/GenBank/DDBJ databases">
        <authorList>
            <consortium name="DOE Joint Genome Institute"/>
            <person name="Mondo S.J."/>
            <person name="Chang Y."/>
            <person name="Wang Y."/>
            <person name="Ahrendt S."/>
            <person name="Andreopoulos W."/>
            <person name="Barry K."/>
            <person name="Beard J."/>
            <person name="Benny G.L."/>
            <person name="Blankenship S."/>
            <person name="Bonito G."/>
            <person name="Cuomo C."/>
            <person name="Desiro A."/>
            <person name="Gervers K.A."/>
            <person name="Hundley H."/>
            <person name="Kuo A."/>
            <person name="LaButti K."/>
            <person name="Lang B.F."/>
            <person name="Lipzen A."/>
            <person name="O'Donnell K."/>
            <person name="Pangilinan J."/>
            <person name="Reynolds N."/>
            <person name="Sandor L."/>
            <person name="Smith M.W."/>
            <person name="Tsang A."/>
            <person name="Grigoriev I.V."/>
            <person name="Stajich J.E."/>
            <person name="Spatafora J.W."/>
        </authorList>
    </citation>
    <scope>NUCLEOTIDE SEQUENCE</scope>
    <source>
        <strain evidence="13">RSA 2281</strain>
    </source>
</reference>
<keyword evidence="14" id="KW-1185">Reference proteome</keyword>
<feature type="region of interest" description="Disordered" evidence="11">
    <location>
        <begin position="1"/>
        <end position="23"/>
    </location>
</feature>
<comment type="caution">
    <text evidence="13">The sequence shown here is derived from an EMBL/GenBank/DDBJ whole genome shotgun (WGS) entry which is preliminary data.</text>
</comment>
<keyword evidence="6" id="KW-0547">Nucleotide-binding</keyword>
<feature type="compositionally biased region" description="Acidic residues" evidence="11">
    <location>
        <begin position="487"/>
        <end position="502"/>
    </location>
</feature>
<name>A0AAD5K164_9FUNG</name>
<dbReference type="SMART" id="SM00220">
    <property type="entry name" value="S_TKc"/>
    <property type="match status" value="1"/>
</dbReference>
<feature type="compositionally biased region" description="Polar residues" evidence="11">
    <location>
        <begin position="1"/>
        <end position="22"/>
    </location>
</feature>
<evidence type="ECO:0000256" key="2">
    <source>
        <dbReference type="ARBA" id="ARBA00012513"/>
    </source>
</evidence>
<dbReference type="InterPro" id="IPR011009">
    <property type="entry name" value="Kinase-like_dom_sf"/>
</dbReference>
<proteinExistence type="inferred from homology"/>
<evidence type="ECO:0000313" key="14">
    <source>
        <dbReference type="Proteomes" id="UP001209540"/>
    </source>
</evidence>
<evidence type="ECO:0000256" key="4">
    <source>
        <dbReference type="ARBA" id="ARBA00022553"/>
    </source>
</evidence>
<dbReference type="Gene3D" id="3.30.200.20">
    <property type="entry name" value="Phosphorylase Kinase, domain 1"/>
    <property type="match status" value="1"/>
</dbReference>
<comment type="similarity">
    <text evidence="1">Belongs to the protein kinase superfamily. AGC Ser/Thr protein kinase family.</text>
</comment>
<dbReference type="FunFam" id="1.10.510.10:FF:000121">
    <property type="entry name" value="Serine/threonine-protein kinase nrc-2"/>
    <property type="match status" value="1"/>
</dbReference>
<reference evidence="13" key="1">
    <citation type="journal article" date="2022" name="IScience">
        <title>Evolution of zygomycete secretomes and the origins of terrestrial fungal ecologies.</title>
        <authorList>
            <person name="Chang Y."/>
            <person name="Wang Y."/>
            <person name="Mondo S."/>
            <person name="Ahrendt S."/>
            <person name="Andreopoulos W."/>
            <person name="Barry K."/>
            <person name="Beard J."/>
            <person name="Benny G.L."/>
            <person name="Blankenship S."/>
            <person name="Bonito G."/>
            <person name="Cuomo C."/>
            <person name="Desiro A."/>
            <person name="Gervers K.A."/>
            <person name="Hundley H."/>
            <person name="Kuo A."/>
            <person name="LaButti K."/>
            <person name="Lang B.F."/>
            <person name="Lipzen A."/>
            <person name="O'Donnell K."/>
            <person name="Pangilinan J."/>
            <person name="Reynolds N."/>
            <person name="Sandor L."/>
            <person name="Smith M.E."/>
            <person name="Tsang A."/>
            <person name="Grigoriev I.V."/>
            <person name="Stajich J.E."/>
            <person name="Spatafora J.W."/>
        </authorList>
    </citation>
    <scope>NUCLEOTIDE SEQUENCE</scope>
    <source>
        <strain evidence="13">RSA 2281</strain>
    </source>
</reference>
<evidence type="ECO:0000313" key="13">
    <source>
        <dbReference type="EMBL" id="KAI9250440.1"/>
    </source>
</evidence>
<evidence type="ECO:0000256" key="5">
    <source>
        <dbReference type="ARBA" id="ARBA00022679"/>
    </source>
</evidence>
<keyword evidence="4" id="KW-0597">Phosphoprotein</keyword>
<keyword evidence="7 13" id="KW-0418">Kinase</keyword>
<evidence type="ECO:0000259" key="12">
    <source>
        <dbReference type="PROSITE" id="PS50011"/>
    </source>
</evidence>
<dbReference type="AlphaFoldDB" id="A0AAD5K164"/>
<dbReference type="GO" id="GO:0005524">
    <property type="term" value="F:ATP binding"/>
    <property type="evidence" value="ECO:0007669"/>
    <property type="project" value="UniProtKB-KW"/>
</dbReference>
<evidence type="ECO:0000256" key="8">
    <source>
        <dbReference type="ARBA" id="ARBA00022840"/>
    </source>
</evidence>
<accession>A0AAD5K164</accession>
<feature type="compositionally biased region" description="Low complexity" evidence="11">
    <location>
        <begin position="103"/>
        <end position="117"/>
    </location>
</feature>